<dbReference type="SUPFAM" id="SSF48350">
    <property type="entry name" value="GTPase activation domain, GAP"/>
    <property type="match status" value="1"/>
</dbReference>
<feature type="compositionally biased region" description="Low complexity" evidence="2">
    <location>
        <begin position="1855"/>
        <end position="1865"/>
    </location>
</feature>
<dbReference type="PROSITE" id="PS50004">
    <property type="entry name" value="C2"/>
    <property type="match status" value="1"/>
</dbReference>
<feature type="compositionally biased region" description="Low complexity" evidence="2">
    <location>
        <begin position="1352"/>
        <end position="1429"/>
    </location>
</feature>
<dbReference type="Gene3D" id="2.60.40.150">
    <property type="entry name" value="C2 domain"/>
    <property type="match status" value="1"/>
</dbReference>
<dbReference type="InterPro" id="IPR036034">
    <property type="entry name" value="PDZ_sf"/>
</dbReference>
<dbReference type="EMBL" id="JBJJXI010000022">
    <property type="protein sequence ID" value="KAL3404986.1"/>
    <property type="molecule type" value="Genomic_DNA"/>
</dbReference>
<feature type="region of interest" description="Disordered" evidence="2">
    <location>
        <begin position="871"/>
        <end position="901"/>
    </location>
</feature>
<keyword evidence="1" id="KW-0343">GTPase activation</keyword>
<organism evidence="6 7">
    <name type="scientific">Trichogramma kaykai</name>
    <dbReference type="NCBI Taxonomy" id="54128"/>
    <lineage>
        <taxon>Eukaryota</taxon>
        <taxon>Metazoa</taxon>
        <taxon>Ecdysozoa</taxon>
        <taxon>Arthropoda</taxon>
        <taxon>Hexapoda</taxon>
        <taxon>Insecta</taxon>
        <taxon>Pterygota</taxon>
        <taxon>Neoptera</taxon>
        <taxon>Endopterygota</taxon>
        <taxon>Hymenoptera</taxon>
        <taxon>Apocrita</taxon>
        <taxon>Proctotrupomorpha</taxon>
        <taxon>Chalcidoidea</taxon>
        <taxon>Trichogrammatidae</taxon>
        <taxon>Trichogramma</taxon>
    </lineage>
</organism>
<dbReference type="InterPro" id="IPR000008">
    <property type="entry name" value="C2_dom"/>
</dbReference>
<feature type="compositionally biased region" description="Polar residues" evidence="2">
    <location>
        <begin position="1494"/>
        <end position="1514"/>
    </location>
</feature>
<evidence type="ECO:0000259" key="5">
    <source>
        <dbReference type="PROSITE" id="PS50238"/>
    </source>
</evidence>
<dbReference type="SMART" id="SM00239">
    <property type="entry name" value="C2"/>
    <property type="match status" value="1"/>
</dbReference>
<sequence length="1964" mass="210412">MCDRGGTGCFFYRKQEGRGDVTDITASPGRQTNVNQLRPKDPPPMVIQGDFRKVSGITSEIFRQLETIENDHDASTAAALEAVEKHGEMVVRIIEPRQLGRHASEAAKKFIAIQDSKHPIHFVEIIKRPGQTLGLYIREGNGLDRNDGVFISRIAVETAVYNSGCLKVGDEILAVNLVDVTHMSLDDVVIIMSIPRRLLLAIRHGPHQLVGGHNRCNEQKGPPVVVIKKELNNEDETDHHHHQSQSQQQQHHMSTLERDRRRGDGREMLPSRSKLGLAGLGSSHEINQAMASNGDLYYNSRPESQLGWSYQPPPPPVITQQPKPGPQAQHFQPYDRGYPKTLESLAEKVHSFYPSTTSIANGSSSRRMSAGQGMHTIGRMGSSGGYAAYGQPHSAAGRLMPRSGSDQHLPRVDYTSITTPARHTLLRSSLKTGGSAALRYGSRYGMAGNDLLSSGVAASGGRGSQAAQYGTLTRRHHQRPSLDYASDTEATCSSSPRSAYYYYRHNMNNPQPSSAVSHLATLSRSQLGSTGLRSNSLPRSVRTLPGGHQQGGLRSGISTLAQSLIDEDDGALSAPEMPSIRQDRGRIPSSTSVFTSDEYKAWLSRTPSTSALYDQIRSTSSRPPRYTYSAENIHAAVNQADYATYGYRPYATSTLDRLSHRSASAQQVNLANLRASTAISSAVAAAAASSGHHQLGGGGGLSGVHHSRYANPRVTSSALVASNVRAALASKNTLGSAASQRANSIRRMRGMAELEPSSSSTAMTHNNNHHSAVMSALAGGRGAAVGAGVLGAGGAGSTSTPTRPIEQRLLDINPAEFLKYKIEKPAQVGTPSSTTSSLLTLAENQSSSDFVNGVSGLLWVHLLAGRGLRVNNPTNSAVTTPGGGNSQQQPGLNGNNNGNANNGSNGSLVNCALRDLYCVLECDRVHKARTVVRTGDLMFDWDENFELDLVGNRQLDLLVYSWDPQYRHKLCYKGSVYLPTLFKESPLHQLAVKVEPRGTIYLRLRYTDANQTFRRRCLPVVSLAGRIAPLFGIDLETVVSREAKTGGVPGGVSTALAMGGSGVPNVPIIIWRCVEEVERRGLDIIGLYRLCGSATKKRILREAFERNARSVDLSSDNVPDINVITGVLKDYLRELPEPLFTKCLYQMMVDALGVCLPDDPQGNAKLMFSILDCLPTVNKCTLIYLLDHLAMVISQCNKMSPGSLAVCFGPVLMLHSDDTGAPLDFTQPIAVLKYLLEIWPVKSVRKITSVVSTLPRTTSTANSNSSNSSSNHPPVSSASQLLHQHLMQQQQQQQQQHDQQSSIQQSPQQPPSQQPQRSPQQPAQPQPIHQSQQAQQQSQSPLRGTLPRTGLPWQQQPSPHQQHQPTSITTSSSNGSSSNSSNASHNSTSSSIISNATSQQSQSTQQHQQAVASSSELQQQQPTTTTTMSRPPPPPPVKPRQQVLSSPGSPSSEEPPSSSSYHPESAKGQRGSLANSYTTESKYSGSRPAATGAAGSSANPTGNNPYQDSSSVGSRFNRAVPSVPTTAGSSNNASSPSSQQTQDSVRFNRVAQGTTGGGNSSPQDSVRFNRVPTTMGSSPSGTQPQESVRFNRSPLAGPPGQAQQVPPTFNRVVPTTAGSPSTQQQDSMRFNRASNNAIVSPNAQQQQDAMKFTRSPVSGATAQSNSLSQEPPTARYNSTNAQPETMRFNLTSSQQDSARFASHNSGNQQDSPRFNSTNSQPDTARFNFGSQQDSARYGLGGGQQDSVRYNPTGAQQESSRYNSIGAQPPDTIRFNPSGPQQSHDSVRYNASGNQPESLKFNLNSMQPDSAKFNRSPTIGNSAGSYQDSSKYVRSPAGTSPISYQDALSKFSRIQSGNNGSSSNSSPLPAVKPRVHSTNPFLNSMSNGNGSGNGHGGGGVGVGVAGVLPSINFFGNGTGELVTPTSSVDTEDGATGAAEEAERGVEGDIEASDDDCFSKMGGGKP</sequence>
<feature type="compositionally biased region" description="Polar residues" evidence="2">
    <location>
        <begin position="1472"/>
        <end position="1484"/>
    </location>
</feature>
<dbReference type="CDD" id="cd00030">
    <property type="entry name" value="C2"/>
    <property type="match status" value="1"/>
</dbReference>
<dbReference type="PROSITE" id="PS50238">
    <property type="entry name" value="RHOGAP"/>
    <property type="match status" value="1"/>
</dbReference>
<dbReference type="PROSITE" id="PS50106">
    <property type="entry name" value="PDZ"/>
    <property type="match status" value="1"/>
</dbReference>
<dbReference type="InterPro" id="IPR000198">
    <property type="entry name" value="RhoGAP_dom"/>
</dbReference>
<feature type="compositionally biased region" description="Low complexity" evidence="2">
    <location>
        <begin position="886"/>
        <end position="901"/>
    </location>
</feature>
<feature type="compositionally biased region" description="Low complexity" evidence="2">
    <location>
        <begin position="1594"/>
        <end position="1607"/>
    </location>
</feature>
<dbReference type="InterPro" id="IPR008936">
    <property type="entry name" value="Rho_GTPase_activation_prot"/>
</dbReference>
<dbReference type="Gene3D" id="1.10.555.10">
    <property type="entry name" value="Rho GTPase activation protein"/>
    <property type="match status" value="1"/>
</dbReference>
<evidence type="ECO:0000259" key="4">
    <source>
        <dbReference type="PROSITE" id="PS50106"/>
    </source>
</evidence>
<proteinExistence type="predicted"/>
<dbReference type="Proteomes" id="UP001627154">
    <property type="component" value="Unassembled WGS sequence"/>
</dbReference>
<evidence type="ECO:0000256" key="1">
    <source>
        <dbReference type="ARBA" id="ARBA00022468"/>
    </source>
</evidence>
<feature type="compositionally biased region" description="Polar residues" evidence="2">
    <location>
        <begin position="1655"/>
        <end position="1734"/>
    </location>
</feature>
<feature type="compositionally biased region" description="Low complexity" evidence="2">
    <location>
        <begin position="1439"/>
        <end position="1463"/>
    </location>
</feature>
<dbReference type="InterPro" id="IPR057459">
    <property type="entry name" value="SYDE1/2_C2"/>
</dbReference>
<feature type="region of interest" description="Disordered" evidence="2">
    <location>
        <begin position="458"/>
        <end position="493"/>
    </location>
</feature>
<feature type="compositionally biased region" description="Polar residues" evidence="2">
    <location>
        <begin position="1744"/>
        <end position="1765"/>
    </location>
</feature>
<feature type="domain" description="Rho-GAP" evidence="5">
    <location>
        <begin position="1033"/>
        <end position="1243"/>
    </location>
</feature>
<dbReference type="CDD" id="cd06718">
    <property type="entry name" value="PDZ_Par6-like"/>
    <property type="match status" value="1"/>
</dbReference>
<feature type="compositionally biased region" description="Polar residues" evidence="2">
    <location>
        <begin position="24"/>
        <end position="36"/>
    </location>
</feature>
<protein>
    <recommendedName>
        <fullName evidence="8">Rho GTPase-activating protein 100F</fullName>
    </recommendedName>
</protein>
<evidence type="ECO:0000313" key="7">
    <source>
        <dbReference type="Proteomes" id="UP001627154"/>
    </source>
</evidence>
<comment type="caution">
    <text evidence="6">The sequence shown here is derived from an EMBL/GenBank/DDBJ whole genome shotgun (WGS) entry which is preliminary data.</text>
</comment>
<dbReference type="SMART" id="SM00228">
    <property type="entry name" value="PDZ"/>
    <property type="match status" value="1"/>
</dbReference>
<feature type="compositionally biased region" description="Basic and acidic residues" evidence="2">
    <location>
        <begin position="254"/>
        <end position="269"/>
    </location>
</feature>
<feature type="region of interest" description="Disordered" evidence="2">
    <location>
        <begin position="1915"/>
        <end position="1964"/>
    </location>
</feature>
<evidence type="ECO:0000259" key="3">
    <source>
        <dbReference type="PROSITE" id="PS50004"/>
    </source>
</evidence>
<feature type="region of interest" description="Disordered" evidence="2">
    <location>
        <begin position="1852"/>
        <end position="1873"/>
    </location>
</feature>
<feature type="domain" description="PDZ" evidence="4">
    <location>
        <begin position="122"/>
        <end position="192"/>
    </location>
</feature>
<dbReference type="PANTHER" id="PTHR46150">
    <property type="entry name" value="RHO GTPASE-ACTIVATING PROTEIN 100F"/>
    <property type="match status" value="1"/>
</dbReference>
<dbReference type="GO" id="GO:0005096">
    <property type="term" value="F:GTPase activator activity"/>
    <property type="evidence" value="ECO:0007669"/>
    <property type="project" value="UniProtKB-KW"/>
</dbReference>
<name>A0ABD2XIE6_9HYME</name>
<feature type="compositionally biased region" description="Low complexity" evidence="2">
    <location>
        <begin position="1314"/>
        <end position="1342"/>
    </location>
</feature>
<dbReference type="Pfam" id="PF25336">
    <property type="entry name" value="C2_SYDE"/>
    <property type="match status" value="1"/>
</dbReference>
<dbReference type="Pfam" id="PF00620">
    <property type="entry name" value="RhoGAP"/>
    <property type="match status" value="1"/>
</dbReference>
<feature type="region of interest" description="Disordered" evidence="2">
    <location>
        <begin position="20"/>
        <end position="43"/>
    </location>
</feature>
<feature type="domain" description="C2" evidence="3">
    <location>
        <begin position="833"/>
        <end position="991"/>
    </location>
</feature>
<dbReference type="SMART" id="SM00324">
    <property type="entry name" value="RhoGAP"/>
    <property type="match status" value="1"/>
</dbReference>
<evidence type="ECO:0000256" key="2">
    <source>
        <dbReference type="SAM" id="MobiDB-lite"/>
    </source>
</evidence>
<reference evidence="6 7" key="1">
    <citation type="journal article" date="2024" name="bioRxiv">
        <title>A reference genome for Trichogramma kaykai: A tiny desert-dwelling parasitoid wasp with competing sex-ratio distorters.</title>
        <authorList>
            <person name="Culotta J."/>
            <person name="Lindsey A.R."/>
        </authorList>
    </citation>
    <scope>NUCLEOTIDE SEQUENCE [LARGE SCALE GENOMIC DNA]</scope>
    <source>
        <strain evidence="6 7">KSX58</strain>
    </source>
</reference>
<feature type="compositionally biased region" description="Polar residues" evidence="2">
    <location>
        <begin position="1560"/>
        <end position="1590"/>
    </location>
</feature>
<dbReference type="InterPro" id="IPR035892">
    <property type="entry name" value="C2_domain_sf"/>
</dbReference>
<feature type="compositionally biased region" description="Polar residues" evidence="2">
    <location>
        <begin position="1777"/>
        <end position="1837"/>
    </location>
</feature>
<gene>
    <name evidence="6" type="ORF">TKK_002627</name>
</gene>
<dbReference type="InterPro" id="IPR052118">
    <property type="entry name" value="Rho-GAP_regulator"/>
</dbReference>
<dbReference type="Gene3D" id="2.30.42.10">
    <property type="match status" value="1"/>
</dbReference>
<accession>A0ABD2XIE6</accession>
<feature type="compositionally biased region" description="Low complexity" evidence="2">
    <location>
        <begin position="1524"/>
        <end position="1542"/>
    </location>
</feature>
<evidence type="ECO:0008006" key="8">
    <source>
        <dbReference type="Google" id="ProtNLM"/>
    </source>
</evidence>
<dbReference type="InterPro" id="IPR001478">
    <property type="entry name" value="PDZ"/>
</dbReference>
<dbReference type="SUPFAM" id="SSF49562">
    <property type="entry name" value="C2 domain (Calcium/lipid-binding domain, CaLB)"/>
    <property type="match status" value="1"/>
</dbReference>
<dbReference type="Pfam" id="PF00595">
    <property type="entry name" value="PDZ"/>
    <property type="match status" value="1"/>
</dbReference>
<feature type="compositionally biased region" description="Low complexity" evidence="2">
    <location>
        <begin position="1258"/>
        <end position="1307"/>
    </location>
</feature>
<evidence type="ECO:0000313" key="6">
    <source>
        <dbReference type="EMBL" id="KAL3404986.1"/>
    </source>
</evidence>
<dbReference type="FunFam" id="1.10.555.10:FF:000031">
    <property type="entry name" value="rho GTPase-activating protein 100F isoform X6"/>
    <property type="match status" value="1"/>
</dbReference>
<feature type="region of interest" description="Disordered" evidence="2">
    <location>
        <begin position="1255"/>
        <end position="1837"/>
    </location>
</feature>
<dbReference type="PANTHER" id="PTHR46150:SF3">
    <property type="entry name" value="RHO GTPASE-ACTIVATING PROTEIN 100F"/>
    <property type="match status" value="1"/>
</dbReference>
<keyword evidence="7" id="KW-1185">Reference proteome</keyword>
<dbReference type="SUPFAM" id="SSF50156">
    <property type="entry name" value="PDZ domain-like"/>
    <property type="match status" value="1"/>
</dbReference>
<feature type="region of interest" description="Disordered" evidence="2">
    <location>
        <begin position="234"/>
        <end position="280"/>
    </location>
</feature>
<feature type="compositionally biased region" description="Polar residues" evidence="2">
    <location>
        <begin position="1616"/>
        <end position="1648"/>
    </location>
</feature>